<gene>
    <name evidence="2" type="ORF">CEN44_26400</name>
</gene>
<dbReference type="EMBL" id="NRQW01000641">
    <property type="protein sequence ID" value="PLZ83581.1"/>
    <property type="molecule type" value="Genomic_DNA"/>
</dbReference>
<evidence type="ECO:0000313" key="2">
    <source>
        <dbReference type="EMBL" id="PLZ83581.1"/>
    </source>
</evidence>
<reference evidence="2 3" key="1">
    <citation type="submission" date="2017-08" db="EMBL/GenBank/DDBJ databases">
        <title>Genomes of Fischerella (Mastigocladus) sp. strains.</title>
        <authorList>
            <person name="Miller S.R."/>
        </authorList>
    </citation>
    <scope>NUCLEOTIDE SEQUENCE [LARGE SCALE GENOMIC DNA]</scope>
    <source>
        <strain evidence="2 3">CCMEE 5323</strain>
    </source>
</reference>
<proteinExistence type="predicted"/>
<comment type="caution">
    <text evidence="2">The sequence shown here is derived from an EMBL/GenBank/DDBJ whole genome shotgun (WGS) entry which is preliminary data.</text>
</comment>
<evidence type="ECO:0000313" key="3">
    <source>
        <dbReference type="Proteomes" id="UP000235036"/>
    </source>
</evidence>
<feature type="region of interest" description="Disordered" evidence="1">
    <location>
        <begin position="1"/>
        <end position="42"/>
    </location>
</feature>
<dbReference type="AlphaFoldDB" id="A0A2N6JVP4"/>
<dbReference type="Proteomes" id="UP000235036">
    <property type="component" value="Unassembled WGS sequence"/>
</dbReference>
<protein>
    <submittedName>
        <fullName evidence="2">Uncharacterized protein</fullName>
    </submittedName>
</protein>
<organism evidence="2 3">
    <name type="scientific">Fischerella muscicola CCMEE 5323</name>
    <dbReference type="NCBI Taxonomy" id="2019572"/>
    <lineage>
        <taxon>Bacteria</taxon>
        <taxon>Bacillati</taxon>
        <taxon>Cyanobacteriota</taxon>
        <taxon>Cyanophyceae</taxon>
        <taxon>Nostocales</taxon>
        <taxon>Hapalosiphonaceae</taxon>
        <taxon>Fischerella</taxon>
    </lineage>
</organism>
<keyword evidence="3" id="KW-1185">Reference proteome</keyword>
<evidence type="ECO:0000256" key="1">
    <source>
        <dbReference type="SAM" id="MobiDB-lite"/>
    </source>
</evidence>
<name>A0A2N6JVP4_FISMU</name>
<feature type="non-terminal residue" evidence="2">
    <location>
        <position position="1"/>
    </location>
</feature>
<sequence>GLTGPHDRQGVGIGGEPPLGRAGSPITHYQLPGQPRYQNMGESPKFIRGCPLNEMIVKNCCQDADIRQNA</sequence>
<accession>A0A2N6JVP4</accession>